<evidence type="ECO:0000313" key="5">
    <source>
        <dbReference type="Proteomes" id="UP001291926"/>
    </source>
</evidence>
<evidence type="ECO:0000256" key="1">
    <source>
        <dbReference type="PROSITE-ProRule" id="PRU00325"/>
    </source>
</evidence>
<accession>A0ABR0DTX7</accession>
<feature type="domain" description="SWIM-type" evidence="3">
    <location>
        <begin position="126"/>
        <end position="162"/>
    </location>
</feature>
<evidence type="ECO:0000259" key="3">
    <source>
        <dbReference type="PROSITE" id="PS50966"/>
    </source>
</evidence>
<dbReference type="InterPro" id="IPR031052">
    <property type="entry name" value="FHY3/FAR1"/>
</dbReference>
<name>A0ABR0DTX7_9LAMI</name>
<protein>
    <recommendedName>
        <fullName evidence="2">Protein FAR1-RELATED SEQUENCE</fullName>
    </recommendedName>
</protein>
<dbReference type="PANTHER" id="PTHR31669:SF292">
    <property type="entry name" value="OS02G0262500 PROTEIN"/>
    <property type="match status" value="1"/>
</dbReference>
<comment type="caution">
    <text evidence="4">The sequence shown here is derived from an EMBL/GenBank/DDBJ whole genome shotgun (WGS) entry which is preliminary data.</text>
</comment>
<gene>
    <name evidence="4" type="ORF">RD792_003482</name>
</gene>
<sequence length="262" mass="30886">MFSKLMKRPCPIDEFEERWSELIEEYGVTNHQWILEIYSKRNQWAEAFFRGHFFAMMRSTQRAESMNSLLKQKNHAARICTRAILDHVLKEINADEDIVVQSMSLLKDRRYQFQFSNHTMKNPRSFAAIIDLDESKFECECLMLQSDGIPCRHIIRGFKNMRISTFPEKSINPRWFVEVGKKLIMDFPFPSVDKPKEVRFAKMNMECMHFSKLSSQKRKPFFDKSINVVRNLTPAAEDESDALSESDGEEILKEFVKNCTML</sequence>
<keyword evidence="2" id="KW-0539">Nucleus</keyword>
<keyword evidence="2" id="KW-0479">Metal-binding</keyword>
<dbReference type="Pfam" id="PF04434">
    <property type="entry name" value="SWIM"/>
    <property type="match status" value="1"/>
</dbReference>
<evidence type="ECO:0000256" key="2">
    <source>
        <dbReference type="RuleBase" id="RU367018"/>
    </source>
</evidence>
<evidence type="ECO:0000313" key="4">
    <source>
        <dbReference type="EMBL" id="KAK4492662.1"/>
    </source>
</evidence>
<proteinExistence type="inferred from homology"/>
<comment type="function">
    <text evidence="2">Putative transcription activator involved in regulating light control of development.</text>
</comment>
<dbReference type="PANTHER" id="PTHR31669">
    <property type="entry name" value="PROTEIN FAR1-RELATED SEQUENCE 10-RELATED"/>
    <property type="match status" value="1"/>
</dbReference>
<dbReference type="PROSITE" id="PS50966">
    <property type="entry name" value="ZF_SWIM"/>
    <property type="match status" value="1"/>
</dbReference>
<organism evidence="4 5">
    <name type="scientific">Penstemon davidsonii</name>
    <dbReference type="NCBI Taxonomy" id="160366"/>
    <lineage>
        <taxon>Eukaryota</taxon>
        <taxon>Viridiplantae</taxon>
        <taxon>Streptophyta</taxon>
        <taxon>Embryophyta</taxon>
        <taxon>Tracheophyta</taxon>
        <taxon>Spermatophyta</taxon>
        <taxon>Magnoliopsida</taxon>
        <taxon>eudicotyledons</taxon>
        <taxon>Gunneridae</taxon>
        <taxon>Pentapetalae</taxon>
        <taxon>asterids</taxon>
        <taxon>lamiids</taxon>
        <taxon>Lamiales</taxon>
        <taxon>Plantaginaceae</taxon>
        <taxon>Cheloneae</taxon>
        <taxon>Penstemon</taxon>
    </lineage>
</organism>
<keyword evidence="2" id="KW-0862">Zinc</keyword>
<reference evidence="4 5" key="1">
    <citation type="journal article" date="2023" name="bioRxiv">
        <title>Genome report: Whole genome sequence and annotation of Penstemon davidsonii.</title>
        <authorList>
            <person name="Ostevik K.L."/>
            <person name="Alabady M."/>
            <person name="Zhang M."/>
            <person name="Rausher M.D."/>
        </authorList>
    </citation>
    <scope>NUCLEOTIDE SEQUENCE [LARGE SCALE GENOMIC DNA]</scope>
    <source>
        <strain evidence="4">DNT005</strain>
        <tissue evidence="4">Whole leaf</tissue>
    </source>
</reference>
<dbReference type="InterPro" id="IPR007527">
    <property type="entry name" value="Znf_SWIM"/>
</dbReference>
<dbReference type="EMBL" id="JAYDYQ010001087">
    <property type="protein sequence ID" value="KAK4492662.1"/>
    <property type="molecule type" value="Genomic_DNA"/>
</dbReference>
<keyword evidence="5" id="KW-1185">Reference proteome</keyword>
<comment type="subcellular location">
    <subcellularLocation>
        <location evidence="2">Nucleus</location>
    </subcellularLocation>
</comment>
<dbReference type="Proteomes" id="UP001291926">
    <property type="component" value="Unassembled WGS sequence"/>
</dbReference>
<keyword evidence="1 2" id="KW-0863">Zinc-finger</keyword>
<comment type="similarity">
    <text evidence="2">Belongs to the FHY3/FAR1 family.</text>
</comment>